<dbReference type="Proteomes" id="UP000093122">
    <property type="component" value="Unassembled WGS sequence"/>
</dbReference>
<dbReference type="OMA" id="YYEKMAR"/>
<reference evidence="11 18" key="5">
    <citation type="submission" date="2018-12" db="EMBL/GenBank/DDBJ databases">
        <authorList>
            <consortium name="Pathogen Informatics"/>
        </authorList>
    </citation>
    <scope>NUCLEOTIDE SEQUENCE [LARGE SCALE GENOMIC DNA]</scope>
    <source>
        <strain evidence="11 18">NCTC8184</strain>
    </source>
</reference>
<evidence type="ECO:0000313" key="14">
    <source>
        <dbReference type="Proteomes" id="UP000250200"/>
    </source>
</evidence>
<dbReference type="Pfam" id="PF00582">
    <property type="entry name" value="Usp"/>
    <property type="match status" value="1"/>
</dbReference>
<evidence type="ECO:0000313" key="7">
    <source>
        <dbReference type="EMBL" id="RDY83081.1"/>
    </source>
</evidence>
<dbReference type="InterPro" id="IPR006016">
    <property type="entry name" value="UspA"/>
</dbReference>
<dbReference type="EMBL" id="MAWT01000022">
    <property type="protein sequence ID" value="OCM71456.1"/>
    <property type="molecule type" value="Genomic_DNA"/>
</dbReference>
<evidence type="ECO:0000313" key="16">
    <source>
        <dbReference type="Proteomes" id="UP000255140"/>
    </source>
</evidence>
<dbReference type="EMBL" id="UAVB01000001">
    <property type="protein sequence ID" value="SQA18553.1"/>
    <property type="molecule type" value="Genomic_DNA"/>
</dbReference>
<dbReference type="PRINTS" id="PR01438">
    <property type="entry name" value="UNVRSLSTRESS"/>
</dbReference>
<dbReference type="GO" id="GO:0005737">
    <property type="term" value="C:cytoplasm"/>
    <property type="evidence" value="ECO:0007669"/>
    <property type="project" value="UniProtKB-SubCell"/>
</dbReference>
<dbReference type="Proteomes" id="UP000035346">
    <property type="component" value="Unassembled WGS sequence"/>
</dbReference>
<name>A0A0E1ENT1_STRAG</name>
<dbReference type="EMBL" id="UHEW01000005">
    <property type="protein sequence ID" value="SUN28248.1"/>
    <property type="molecule type" value="Genomic_DNA"/>
</dbReference>
<dbReference type="KEGG" id="sage:EN72_09325"/>
<evidence type="ECO:0000313" key="17">
    <source>
        <dbReference type="Proteomes" id="UP000256718"/>
    </source>
</evidence>
<evidence type="ECO:0000313" key="5">
    <source>
        <dbReference type="EMBL" id="MDK6899042.1"/>
    </source>
</evidence>
<dbReference type="SMR" id="A0A0E1ENT1"/>
<evidence type="ECO:0000313" key="13">
    <source>
        <dbReference type="Proteomes" id="UP000093122"/>
    </source>
</evidence>
<dbReference type="CDD" id="cd00293">
    <property type="entry name" value="USP-like"/>
    <property type="match status" value="1"/>
</dbReference>
<dbReference type="Proteomes" id="UP000255140">
    <property type="component" value="Unassembled WGS sequence"/>
</dbReference>
<dbReference type="Proteomes" id="UP000250200">
    <property type="component" value="Unassembled WGS sequence"/>
</dbReference>
<reference evidence="6 13" key="2">
    <citation type="journal article" date="2016" name="Sci. Rep.">
        <title>Serotype IV Streptococcus agalactiae ST-452 has arisen from large genomic recombination events between CC23 and the hypervirulent CC17 lineages.</title>
        <authorList>
            <person name="Campisi E."/>
            <person name="Rinaudo C.D."/>
            <person name="Donati C."/>
            <person name="Barucco M."/>
            <person name="Torricelli G."/>
            <person name="Edwards M.S."/>
            <person name="Baker C.J."/>
            <person name="Margarit I."/>
            <person name="Rosini R."/>
        </authorList>
    </citation>
    <scope>NUCLEOTIDE SEQUENCE [LARGE SCALE GENOMIC DNA]</scope>
    <source>
        <strain evidence="6 13">CZ-PW-140</strain>
    </source>
</reference>
<dbReference type="SUPFAM" id="SSF52402">
    <property type="entry name" value="Adenine nucleotide alpha hydrolases-like"/>
    <property type="match status" value="1"/>
</dbReference>
<gene>
    <name evidence="6" type="ORF">AX245_09630</name>
    <name evidence="7" type="ORF">C4618_04575</name>
    <name evidence="8" type="ORF">NCTC8181_01602</name>
    <name evidence="11" type="ORF">NCTC8184_00290</name>
    <name evidence="9" type="ORF">NCTC8185_01432</name>
    <name evidence="10" type="ORF">NCTC9828_00747</name>
    <name evidence="5" type="ORF">QP229_03430</name>
    <name evidence="4" type="ORF">WA04_06360</name>
</gene>
<protein>
    <recommendedName>
        <fullName evidence="2">Universal stress protein</fullName>
    </recommendedName>
</protein>
<dbReference type="KEGG" id="sags:SaSA20_1441"/>
<evidence type="ECO:0000313" key="8">
    <source>
        <dbReference type="EMBL" id="SQA18553.1"/>
    </source>
</evidence>
<sequence>MTQKYERILIAIDGSYESELAVEKGINVALRNDAELLLTHVIDAHAYQSEGVFSDYVFDRQEQESADVLAYFEKLAHSKGLTKIKKITEIGNPKTLLAKDIPIREKADLIMVGATGLNTFERLLIGSTSEYILRHSKVDMLVVRDSKKTL</sequence>
<reference evidence="4 12" key="1">
    <citation type="journal article" date="2015" name="PLoS ONE">
        <title>Genomic analysis reveals the molecular basis for capsule loss in the group B streptococcus population.</title>
        <authorList>
            <consortium name="DEVANI Consortium"/>
            <person name="Rosini R."/>
            <person name="Campisi E."/>
            <person name="De Chiara M."/>
            <person name="Tettelin H."/>
            <person name="Rinaudo D."/>
            <person name="Toniolo C."/>
            <person name="Metruccio M."/>
            <person name="Guidotti S."/>
            <person name="Sorensen U.B."/>
            <person name="Kilian M."/>
            <person name="Ramirez M."/>
            <person name="Janulczyk R."/>
            <person name="Donati C."/>
            <person name="Grandi G."/>
            <person name="Margarit I."/>
        </authorList>
    </citation>
    <scope>NUCLEOTIDE SEQUENCE [LARGE SCALE GENOMIC DNA]</scope>
    <source>
        <strain evidence="4 12">DK-B-USS-215</strain>
    </source>
</reference>
<dbReference type="PIRSF" id="PIRSF006276">
    <property type="entry name" value="UspA"/>
    <property type="match status" value="1"/>
</dbReference>
<dbReference type="EMBL" id="LBKL01000071">
    <property type="protein sequence ID" value="KLL38206.1"/>
    <property type="molecule type" value="Genomic_DNA"/>
</dbReference>
<dbReference type="EMBL" id="UHEQ01000004">
    <property type="protein sequence ID" value="SUN14156.1"/>
    <property type="molecule type" value="Genomic_DNA"/>
</dbReference>
<dbReference type="RefSeq" id="WP_000192462.1">
    <property type="nucleotide sequence ID" value="NZ_BCNI01000001.1"/>
</dbReference>
<evidence type="ECO:0000313" key="15">
    <source>
        <dbReference type="Proteomes" id="UP000254076"/>
    </source>
</evidence>
<dbReference type="EMBL" id="QHGZ01000117">
    <property type="protein sequence ID" value="RDY83081.1"/>
    <property type="molecule type" value="Genomic_DNA"/>
</dbReference>
<dbReference type="PANTHER" id="PTHR46268:SF6">
    <property type="entry name" value="UNIVERSAL STRESS PROTEIN UP12"/>
    <property type="match status" value="1"/>
</dbReference>
<organism evidence="4 12">
    <name type="scientific">Streptococcus agalactiae</name>
    <dbReference type="NCBI Taxonomy" id="1311"/>
    <lineage>
        <taxon>Bacteria</taxon>
        <taxon>Bacillati</taxon>
        <taxon>Bacillota</taxon>
        <taxon>Bacilli</taxon>
        <taxon>Lactobacillales</taxon>
        <taxon>Streptococcaceae</taxon>
        <taxon>Streptococcus</taxon>
    </lineage>
</organism>
<dbReference type="PANTHER" id="PTHR46268">
    <property type="entry name" value="STRESS RESPONSE PROTEIN NHAX"/>
    <property type="match status" value="1"/>
</dbReference>
<evidence type="ECO:0000313" key="18">
    <source>
        <dbReference type="Proteomes" id="UP000268870"/>
    </source>
</evidence>
<reference evidence="7 17" key="3">
    <citation type="journal article" date="2018" name="Emerg. Microbes Infect.">
        <title>Phenotypic and molecular analysis of nontypeable Group B streptococci: identification of cps2a and hybrid cps2a/cps5 Group B streptococcal capsule gene clusters.</title>
        <authorList>
            <person name="Alhhazmi A."/>
            <person name="Tyrrell G.J."/>
        </authorList>
    </citation>
    <scope>NUCLEOTIDE SEQUENCE [LARGE SCALE GENOMIC DNA]</scope>
    <source>
        <strain evidence="7 17">PLGBS17</strain>
    </source>
</reference>
<dbReference type="Gene3D" id="3.40.50.620">
    <property type="entry name" value="HUPs"/>
    <property type="match status" value="1"/>
</dbReference>
<evidence type="ECO:0000313" key="9">
    <source>
        <dbReference type="EMBL" id="SUN14156.1"/>
    </source>
</evidence>
<accession>A0A0E1ENT1</accession>
<evidence type="ECO:0000256" key="2">
    <source>
        <dbReference type="PIRNR" id="PIRNR006276"/>
    </source>
</evidence>
<evidence type="ECO:0000259" key="3">
    <source>
        <dbReference type="Pfam" id="PF00582"/>
    </source>
</evidence>
<evidence type="ECO:0000313" key="10">
    <source>
        <dbReference type="EMBL" id="SUN28248.1"/>
    </source>
</evidence>
<reference evidence="14 15" key="4">
    <citation type="submission" date="2018-06" db="EMBL/GenBank/DDBJ databases">
        <authorList>
            <consortium name="Pathogen Informatics"/>
            <person name="Doyle S."/>
        </authorList>
    </citation>
    <scope>NUCLEOTIDE SEQUENCE [LARGE SCALE GENOMIC DNA]</scope>
    <source>
        <strain evidence="8 14">NCTC8181</strain>
        <strain evidence="9 15">NCTC8185</strain>
        <strain evidence="10 16">NCTC9828</strain>
    </source>
</reference>
<keyword evidence="2" id="KW-0963">Cytoplasm</keyword>
<dbReference type="InterPro" id="IPR006015">
    <property type="entry name" value="Universal_stress_UspA"/>
</dbReference>
<evidence type="ECO:0000313" key="12">
    <source>
        <dbReference type="Proteomes" id="UP000035346"/>
    </source>
</evidence>
<dbReference type="Proteomes" id="UP000254076">
    <property type="component" value="Unassembled WGS sequence"/>
</dbReference>
<evidence type="ECO:0000313" key="6">
    <source>
        <dbReference type="EMBL" id="OCM71456.1"/>
    </source>
</evidence>
<evidence type="ECO:0000256" key="1">
    <source>
        <dbReference type="ARBA" id="ARBA00008791"/>
    </source>
</evidence>
<dbReference type="Proteomes" id="UP000256718">
    <property type="component" value="Unassembled WGS sequence"/>
</dbReference>
<comment type="subcellular location">
    <subcellularLocation>
        <location evidence="2">Cytoplasm</location>
    </subcellularLocation>
</comment>
<dbReference type="KEGG" id="sagc:DN94_07755"/>
<dbReference type="Proteomes" id="UP001230629">
    <property type="component" value="Unassembled WGS sequence"/>
</dbReference>
<dbReference type="AlphaFoldDB" id="A0A0E1ENT1"/>
<feature type="domain" description="UspA" evidence="3">
    <location>
        <begin position="5"/>
        <end position="144"/>
    </location>
</feature>
<reference evidence="5" key="6">
    <citation type="submission" date="2023-05" db="EMBL/GenBank/DDBJ databases">
        <title>Cataloging the Phylogenetic Diversity of Human Bladder Bacteria.</title>
        <authorList>
            <person name="Du J."/>
        </authorList>
    </citation>
    <scope>NUCLEOTIDE SEQUENCE</scope>
    <source>
        <strain evidence="5">UMB8703</strain>
    </source>
</reference>
<comment type="similarity">
    <text evidence="1 2">Belongs to the universal stress protein A family.</text>
</comment>
<dbReference type="Proteomes" id="UP000268870">
    <property type="component" value="Chromosome"/>
</dbReference>
<dbReference type="KEGG" id="sagl:GBS222_1454"/>
<evidence type="ECO:0000313" key="4">
    <source>
        <dbReference type="EMBL" id="KLL38206.1"/>
    </source>
</evidence>
<proteinExistence type="inferred from homology"/>
<dbReference type="InterPro" id="IPR014729">
    <property type="entry name" value="Rossmann-like_a/b/a_fold"/>
</dbReference>
<dbReference type="KEGG" id="sagg:EN73_08500"/>
<dbReference type="EMBL" id="LR134265">
    <property type="protein sequence ID" value="VED64321.1"/>
    <property type="molecule type" value="Genomic_DNA"/>
</dbReference>
<evidence type="ECO:0000313" key="11">
    <source>
        <dbReference type="EMBL" id="VED64321.1"/>
    </source>
</evidence>
<dbReference type="EMBL" id="JASOIH010000002">
    <property type="protein sequence ID" value="MDK6899042.1"/>
    <property type="molecule type" value="Genomic_DNA"/>
</dbReference>